<dbReference type="EMBL" id="AAGKHU010000106">
    <property type="protein sequence ID" value="EBP0013326.1"/>
    <property type="molecule type" value="Genomic_DNA"/>
</dbReference>
<organism evidence="1">
    <name type="scientific">Salmonella enterica</name>
    <name type="common">Salmonella choleraesuis</name>
    <dbReference type="NCBI Taxonomy" id="28901"/>
    <lineage>
        <taxon>Bacteria</taxon>
        <taxon>Pseudomonadati</taxon>
        <taxon>Pseudomonadota</taxon>
        <taxon>Gammaproteobacteria</taxon>
        <taxon>Enterobacterales</taxon>
        <taxon>Enterobacteriaceae</taxon>
        <taxon>Salmonella</taxon>
    </lineage>
</organism>
<comment type="caution">
    <text evidence="1">The sequence shown here is derived from an EMBL/GenBank/DDBJ whole genome shotgun (WGS) entry which is preliminary data.</text>
</comment>
<name>A0A5U2F9S8_SALER</name>
<accession>A0A5U2F9S8</accession>
<evidence type="ECO:0000313" key="1">
    <source>
        <dbReference type="EMBL" id="EBP0013326.1"/>
    </source>
</evidence>
<gene>
    <name evidence="1" type="ORF">HX37_21585</name>
</gene>
<sequence length="62" mass="7098">MCGGSGKEGLTQHIEEYASDRVAHLVFFRRCAPVHLKKIRDYLFSDLYGGKRASDMIIKPRE</sequence>
<proteinExistence type="predicted"/>
<reference evidence="1" key="1">
    <citation type="submission" date="2018-07" db="EMBL/GenBank/DDBJ databases">
        <authorList>
            <consortium name="GenomeTrakr network: Whole genome sequencing for foodborne pathogen traceback"/>
        </authorList>
    </citation>
    <scope>NUCLEOTIDE SEQUENCE</scope>
    <source>
        <strain evidence="1">CFSAN018538</strain>
    </source>
</reference>
<protein>
    <submittedName>
        <fullName evidence="1">Uncharacterized protein</fullName>
    </submittedName>
</protein>
<dbReference type="AlphaFoldDB" id="A0A5U2F9S8"/>